<evidence type="ECO:0000313" key="7">
    <source>
        <dbReference type="EMBL" id="KLE02313.1"/>
    </source>
</evidence>
<evidence type="ECO:0000256" key="4">
    <source>
        <dbReference type="ARBA" id="ARBA00022989"/>
    </source>
</evidence>
<comment type="caution">
    <text evidence="7">The sequence shown here is derived from an EMBL/GenBank/DDBJ whole genome shotgun (WGS) entry which is preliminary data.</text>
</comment>
<evidence type="ECO:0000256" key="1">
    <source>
        <dbReference type="ARBA" id="ARBA00004651"/>
    </source>
</evidence>
<dbReference type="InterPro" id="IPR005495">
    <property type="entry name" value="LptG/LptF_permease"/>
</dbReference>
<dbReference type="GO" id="GO:0015920">
    <property type="term" value="P:lipopolysaccharide transport"/>
    <property type="evidence" value="ECO:0007669"/>
    <property type="project" value="TreeGrafter"/>
</dbReference>
<evidence type="ECO:0000256" key="3">
    <source>
        <dbReference type="ARBA" id="ARBA00022692"/>
    </source>
</evidence>
<evidence type="ECO:0000256" key="6">
    <source>
        <dbReference type="SAM" id="Phobius"/>
    </source>
</evidence>
<dbReference type="RefSeq" id="WP_014469448.1">
    <property type="nucleotide sequence ID" value="NZ_JAIS01000029.1"/>
</dbReference>
<evidence type="ECO:0000313" key="8">
    <source>
        <dbReference type="Proteomes" id="UP000035526"/>
    </source>
</evidence>
<proteinExistence type="predicted"/>
<accession>A0A837J776</accession>
<dbReference type="GO" id="GO:0043190">
    <property type="term" value="C:ATP-binding cassette (ABC) transporter complex"/>
    <property type="evidence" value="ECO:0007669"/>
    <property type="project" value="TreeGrafter"/>
</dbReference>
<evidence type="ECO:0000256" key="5">
    <source>
        <dbReference type="ARBA" id="ARBA00023136"/>
    </source>
</evidence>
<comment type="subcellular location">
    <subcellularLocation>
        <location evidence="1">Cell membrane</location>
        <topology evidence="1">Multi-pass membrane protein</topology>
    </subcellularLocation>
</comment>
<gene>
    <name evidence="7" type="ORF">AF76_02290</name>
</gene>
<dbReference type="AlphaFoldDB" id="A0A837J776"/>
<reference evidence="7 8" key="1">
    <citation type="submission" date="2014-01" db="EMBL/GenBank/DDBJ databases">
        <title>Development of a Comparative Genomic Fingerprinting Assay for High Resolution Genotyping of Arcobacter butzleri.</title>
        <authorList>
            <person name="Webb A.L."/>
            <person name="Inglis G.D."/>
            <person name="Kruczkiewicz P."/>
            <person name="Selinger L.B."/>
            <person name="Taboada E.N."/>
        </authorList>
    </citation>
    <scope>NUCLEOTIDE SEQUENCE [LARGE SCALE GENOMIC DNA]</scope>
    <source>
        <strain evidence="7 8">L351</strain>
    </source>
</reference>
<protein>
    <submittedName>
        <fullName evidence="7">YjgP/YjgQ family permease</fullName>
    </submittedName>
</protein>
<evidence type="ECO:0000256" key="2">
    <source>
        <dbReference type="ARBA" id="ARBA00022475"/>
    </source>
</evidence>
<feature type="transmembrane region" description="Helical" evidence="6">
    <location>
        <begin position="311"/>
        <end position="331"/>
    </location>
</feature>
<name>A0A837J776_9BACT</name>
<keyword evidence="2" id="KW-1003">Cell membrane</keyword>
<feature type="transmembrane region" description="Helical" evidence="6">
    <location>
        <begin position="286"/>
        <end position="304"/>
    </location>
</feature>
<feature type="transmembrane region" description="Helical" evidence="6">
    <location>
        <begin position="257"/>
        <end position="280"/>
    </location>
</feature>
<dbReference type="EMBL" id="JAIS01000029">
    <property type="protein sequence ID" value="KLE02313.1"/>
    <property type="molecule type" value="Genomic_DNA"/>
</dbReference>
<organism evidence="7 8">
    <name type="scientific">Aliarcobacter butzleri L351</name>
    <dbReference type="NCBI Taxonomy" id="1447259"/>
    <lineage>
        <taxon>Bacteria</taxon>
        <taxon>Pseudomonadati</taxon>
        <taxon>Campylobacterota</taxon>
        <taxon>Epsilonproteobacteria</taxon>
        <taxon>Campylobacterales</taxon>
        <taxon>Arcobacteraceae</taxon>
        <taxon>Aliarcobacter</taxon>
    </lineage>
</organism>
<keyword evidence="4 6" id="KW-1133">Transmembrane helix</keyword>
<keyword evidence="3 6" id="KW-0812">Transmembrane</keyword>
<feature type="transmembrane region" description="Helical" evidence="6">
    <location>
        <begin position="101"/>
        <end position="121"/>
    </location>
</feature>
<dbReference type="PANTHER" id="PTHR33529:SF7">
    <property type="entry name" value="LIPOPOLYSACCHARIDE EXPORT SYSTEM PERMEASE PROTEIN LPTF"/>
    <property type="match status" value="1"/>
</dbReference>
<feature type="transmembrane region" description="Helical" evidence="6">
    <location>
        <begin position="59"/>
        <end position="81"/>
    </location>
</feature>
<dbReference type="Pfam" id="PF03739">
    <property type="entry name" value="LptF_LptG"/>
    <property type="match status" value="1"/>
</dbReference>
<sequence length="339" mass="39790">MKLQRYLYSQLAITFFPIFFGLFFITAVIFLVKISALTAIITVNFFELFRIFSYTIPDIIFYTMPISFFISMVITLSKLSSEYELTVITSFGLNPFKILKIFLPLTLLLTLLLLVVSVGLIPKTDFERNKFINEKKNEANFNIKSGEFGQKFGDWLIFINNKKENIYENIKLLKVEENKEQFIISKSAVLENDNGILSIKLDEGKAFLINDKEFNQIDYQKLYLNEMMQKTNLNVPYINSLDFWILNIKYNLNVEGFIFSVLTSLFPLLSLFLVIIFGYFNPRYEKNRAIMYSLISIVFYYILVKSLGNKIFLHTLYIIPVLWLSGTYFLYSKTIKKEY</sequence>
<dbReference type="PANTHER" id="PTHR33529">
    <property type="entry name" value="SLR0882 PROTEIN-RELATED"/>
    <property type="match status" value="1"/>
</dbReference>
<dbReference type="Proteomes" id="UP000035526">
    <property type="component" value="Unassembled WGS sequence"/>
</dbReference>
<feature type="transmembrane region" description="Helical" evidence="6">
    <location>
        <begin position="7"/>
        <end position="28"/>
    </location>
</feature>
<keyword evidence="5 6" id="KW-0472">Membrane</keyword>